<gene>
    <name evidence="2" type="ORF">Pla111_17310</name>
</gene>
<dbReference type="EMBL" id="SJPH01000003">
    <property type="protein sequence ID" value="TWT46630.1"/>
    <property type="molecule type" value="Genomic_DNA"/>
</dbReference>
<evidence type="ECO:0000313" key="2">
    <source>
        <dbReference type="EMBL" id="TWT46630.1"/>
    </source>
</evidence>
<feature type="transmembrane region" description="Helical" evidence="1">
    <location>
        <begin position="12"/>
        <end position="30"/>
    </location>
</feature>
<comment type="caution">
    <text evidence="2">The sequence shown here is derived from an EMBL/GenBank/DDBJ whole genome shotgun (WGS) entry which is preliminary data.</text>
</comment>
<dbReference type="AlphaFoldDB" id="A0A5C5W7H2"/>
<keyword evidence="3" id="KW-1185">Reference proteome</keyword>
<dbReference type="Proteomes" id="UP000318995">
    <property type="component" value="Unassembled WGS sequence"/>
</dbReference>
<keyword evidence="1" id="KW-0472">Membrane</keyword>
<protein>
    <recommendedName>
        <fullName evidence="4">Signal peptide prediction</fullName>
    </recommendedName>
</protein>
<dbReference type="RefSeq" id="WP_231930846.1">
    <property type="nucleotide sequence ID" value="NZ_SJPH01000003.1"/>
</dbReference>
<proteinExistence type="predicted"/>
<reference evidence="2 3" key="1">
    <citation type="submission" date="2019-02" db="EMBL/GenBank/DDBJ databases">
        <title>Deep-cultivation of Planctomycetes and their phenomic and genomic characterization uncovers novel biology.</title>
        <authorList>
            <person name="Wiegand S."/>
            <person name="Jogler M."/>
            <person name="Boedeker C."/>
            <person name="Pinto D."/>
            <person name="Vollmers J."/>
            <person name="Rivas-Marin E."/>
            <person name="Kohn T."/>
            <person name="Peeters S.H."/>
            <person name="Heuer A."/>
            <person name="Rast P."/>
            <person name="Oberbeckmann S."/>
            <person name="Bunk B."/>
            <person name="Jeske O."/>
            <person name="Meyerdierks A."/>
            <person name="Storesund J.E."/>
            <person name="Kallscheuer N."/>
            <person name="Luecker S."/>
            <person name="Lage O.M."/>
            <person name="Pohl T."/>
            <person name="Merkel B.J."/>
            <person name="Hornburger P."/>
            <person name="Mueller R.-W."/>
            <person name="Bruemmer F."/>
            <person name="Labrenz M."/>
            <person name="Spormann A.M."/>
            <person name="Op Den Camp H."/>
            <person name="Overmann J."/>
            <person name="Amann R."/>
            <person name="Jetten M.S.M."/>
            <person name="Mascher T."/>
            <person name="Medema M.H."/>
            <person name="Devos D.P."/>
            <person name="Kaster A.-K."/>
            <person name="Ovreas L."/>
            <person name="Rohde M."/>
            <person name="Galperin M.Y."/>
            <person name="Jogler C."/>
        </authorList>
    </citation>
    <scope>NUCLEOTIDE SEQUENCE [LARGE SCALE GENOMIC DNA]</scope>
    <source>
        <strain evidence="2 3">Pla111</strain>
    </source>
</reference>
<dbReference type="PROSITE" id="PS51257">
    <property type="entry name" value="PROKAR_LIPOPROTEIN"/>
    <property type="match status" value="1"/>
</dbReference>
<evidence type="ECO:0000313" key="3">
    <source>
        <dbReference type="Proteomes" id="UP000318995"/>
    </source>
</evidence>
<name>A0A5C5W7H2_9BACT</name>
<sequence>MASIVKRYARLLWASPYSLLGIAIGLAGLMTGGGCRVRDGVLEFHGGFTRWLVRHSPLGKSTQAITLGHTVIGQNEAMLDCAHEHELVHVRQFERWGLLMGPAYLGASAIIWLRGGDAYRDNPFEREAYDSTC</sequence>
<evidence type="ECO:0000256" key="1">
    <source>
        <dbReference type="SAM" id="Phobius"/>
    </source>
</evidence>
<evidence type="ECO:0008006" key="4">
    <source>
        <dbReference type="Google" id="ProtNLM"/>
    </source>
</evidence>
<keyword evidence="1" id="KW-0812">Transmembrane</keyword>
<accession>A0A5C5W7H2</accession>
<keyword evidence="1" id="KW-1133">Transmembrane helix</keyword>
<organism evidence="2 3">
    <name type="scientific">Botrimarina hoheduenensis</name>
    <dbReference type="NCBI Taxonomy" id="2528000"/>
    <lineage>
        <taxon>Bacteria</taxon>
        <taxon>Pseudomonadati</taxon>
        <taxon>Planctomycetota</taxon>
        <taxon>Planctomycetia</taxon>
        <taxon>Pirellulales</taxon>
        <taxon>Lacipirellulaceae</taxon>
        <taxon>Botrimarina</taxon>
    </lineage>
</organism>